<feature type="region of interest" description="Disordered" evidence="1">
    <location>
        <begin position="50"/>
        <end position="84"/>
    </location>
</feature>
<keyword evidence="3" id="KW-1185">Reference proteome</keyword>
<evidence type="ECO:0000313" key="2">
    <source>
        <dbReference type="EMBL" id="GBP19428.1"/>
    </source>
</evidence>
<feature type="region of interest" description="Disordered" evidence="1">
    <location>
        <begin position="1"/>
        <end position="24"/>
    </location>
</feature>
<sequence>MLSSVGVHKHAHTRSDCEHDSENLRSAELQHKKKRKVLFIDDAAICPRRPRRARAGRCEDKISAERRGERKSRDKSGGGGRSRELTKQFTCRLCAAAVSLLLGRIGRWSGREIARSALSLARLAQTECDIESCLFVSVASVYRFIRRYHVKNLR</sequence>
<dbReference type="EMBL" id="BGZK01000108">
    <property type="protein sequence ID" value="GBP19428.1"/>
    <property type="molecule type" value="Genomic_DNA"/>
</dbReference>
<feature type="compositionally biased region" description="Basic and acidic residues" evidence="1">
    <location>
        <begin position="13"/>
        <end position="24"/>
    </location>
</feature>
<comment type="caution">
    <text evidence="2">The sequence shown here is derived from an EMBL/GenBank/DDBJ whole genome shotgun (WGS) entry which is preliminary data.</text>
</comment>
<dbReference type="Proteomes" id="UP000299102">
    <property type="component" value="Unassembled WGS sequence"/>
</dbReference>
<evidence type="ECO:0000313" key="3">
    <source>
        <dbReference type="Proteomes" id="UP000299102"/>
    </source>
</evidence>
<gene>
    <name evidence="2" type="ORF">EVAR_15776_1</name>
</gene>
<dbReference type="OrthoDB" id="1737200at2759"/>
<accession>A0A4C1TZS0</accession>
<dbReference type="AlphaFoldDB" id="A0A4C1TZS0"/>
<proteinExistence type="predicted"/>
<organism evidence="2 3">
    <name type="scientific">Eumeta variegata</name>
    <name type="common">Bagworm moth</name>
    <name type="synonym">Eumeta japonica</name>
    <dbReference type="NCBI Taxonomy" id="151549"/>
    <lineage>
        <taxon>Eukaryota</taxon>
        <taxon>Metazoa</taxon>
        <taxon>Ecdysozoa</taxon>
        <taxon>Arthropoda</taxon>
        <taxon>Hexapoda</taxon>
        <taxon>Insecta</taxon>
        <taxon>Pterygota</taxon>
        <taxon>Neoptera</taxon>
        <taxon>Endopterygota</taxon>
        <taxon>Lepidoptera</taxon>
        <taxon>Glossata</taxon>
        <taxon>Ditrysia</taxon>
        <taxon>Tineoidea</taxon>
        <taxon>Psychidae</taxon>
        <taxon>Oiketicinae</taxon>
        <taxon>Eumeta</taxon>
    </lineage>
</organism>
<evidence type="ECO:0000256" key="1">
    <source>
        <dbReference type="SAM" id="MobiDB-lite"/>
    </source>
</evidence>
<reference evidence="2 3" key="1">
    <citation type="journal article" date="2019" name="Commun. Biol.">
        <title>The bagworm genome reveals a unique fibroin gene that provides high tensile strength.</title>
        <authorList>
            <person name="Kono N."/>
            <person name="Nakamura H."/>
            <person name="Ohtoshi R."/>
            <person name="Tomita M."/>
            <person name="Numata K."/>
            <person name="Arakawa K."/>
        </authorList>
    </citation>
    <scope>NUCLEOTIDE SEQUENCE [LARGE SCALE GENOMIC DNA]</scope>
</reference>
<protein>
    <submittedName>
        <fullName evidence="2">Uncharacterized protein</fullName>
    </submittedName>
</protein>
<name>A0A4C1TZS0_EUMVA</name>
<feature type="compositionally biased region" description="Basic and acidic residues" evidence="1">
    <location>
        <begin position="56"/>
        <end position="84"/>
    </location>
</feature>